<gene>
    <name evidence="1" type="ORF">JCM21531_4583</name>
</gene>
<reference evidence="1" key="1">
    <citation type="journal article" date="2014" name="Genome Announc.">
        <title>Draft Genome Sequence of Clostridium straminisolvens Strain JCM 21531T, Isolated from a Cellulose-Degrading Bacterial Community.</title>
        <authorList>
            <person name="Yuki M."/>
            <person name="Oshima K."/>
            <person name="Suda W."/>
            <person name="Sakamoto M."/>
            <person name="Kitamura K."/>
            <person name="Iida T."/>
            <person name="Hattori M."/>
            <person name="Ohkuma M."/>
        </authorList>
    </citation>
    <scope>NUCLEOTIDE SEQUENCE [LARGE SCALE GENOMIC DNA]</scope>
    <source>
        <strain evidence="1">JCM 21531</strain>
    </source>
</reference>
<protein>
    <submittedName>
        <fullName evidence="1">Uncharacterized protein</fullName>
    </submittedName>
</protein>
<name>W4VCK3_9FIRM</name>
<dbReference type="Proteomes" id="UP000019109">
    <property type="component" value="Unassembled WGS sequence"/>
</dbReference>
<keyword evidence="2" id="KW-1185">Reference proteome</keyword>
<comment type="caution">
    <text evidence="1">The sequence shown here is derived from an EMBL/GenBank/DDBJ whole genome shotgun (WGS) entry which is preliminary data.</text>
</comment>
<dbReference type="EMBL" id="BAVR01000110">
    <property type="protein sequence ID" value="GAE90922.1"/>
    <property type="molecule type" value="Genomic_DNA"/>
</dbReference>
<accession>W4VCK3</accession>
<organism evidence="1 2">
    <name type="scientific">Acetivibrio straminisolvens JCM 21531</name>
    <dbReference type="NCBI Taxonomy" id="1294263"/>
    <lineage>
        <taxon>Bacteria</taxon>
        <taxon>Bacillati</taxon>
        <taxon>Bacillota</taxon>
        <taxon>Clostridia</taxon>
        <taxon>Eubacteriales</taxon>
        <taxon>Oscillospiraceae</taxon>
        <taxon>Acetivibrio</taxon>
    </lineage>
</organism>
<sequence length="52" mass="6370">MAMGKAAYYYERQFQIVTNGKTEFKTLNDMLFHIWSNYSYEIYNPYKMWGEP</sequence>
<proteinExistence type="predicted"/>
<dbReference type="STRING" id="1294263.JCM21531_4583"/>
<evidence type="ECO:0000313" key="2">
    <source>
        <dbReference type="Proteomes" id="UP000019109"/>
    </source>
</evidence>
<dbReference type="AlphaFoldDB" id="W4VCK3"/>
<evidence type="ECO:0000313" key="1">
    <source>
        <dbReference type="EMBL" id="GAE90922.1"/>
    </source>
</evidence>